<evidence type="ECO:0000313" key="1">
    <source>
        <dbReference type="EMBL" id="KAJ9092070.1"/>
    </source>
</evidence>
<reference evidence="1" key="1">
    <citation type="submission" date="2023-04" db="EMBL/GenBank/DDBJ databases">
        <title>Draft Genome sequencing of Naganishia species isolated from polar environments using Oxford Nanopore Technology.</title>
        <authorList>
            <person name="Leo P."/>
            <person name="Venkateswaran K."/>
        </authorList>
    </citation>
    <scope>NUCLEOTIDE SEQUENCE</scope>
    <source>
        <strain evidence="1">MNA-CCFEE 5261</strain>
    </source>
</reference>
<protein>
    <submittedName>
        <fullName evidence="1">Uncharacterized protein</fullName>
    </submittedName>
</protein>
<keyword evidence="2" id="KW-1185">Reference proteome</keyword>
<organism evidence="1 2">
    <name type="scientific">Naganishia cerealis</name>
    <dbReference type="NCBI Taxonomy" id="610337"/>
    <lineage>
        <taxon>Eukaryota</taxon>
        <taxon>Fungi</taxon>
        <taxon>Dikarya</taxon>
        <taxon>Basidiomycota</taxon>
        <taxon>Agaricomycotina</taxon>
        <taxon>Tremellomycetes</taxon>
        <taxon>Filobasidiales</taxon>
        <taxon>Filobasidiaceae</taxon>
        <taxon>Naganishia</taxon>
    </lineage>
</organism>
<gene>
    <name evidence="1" type="ORF">QFC19_008844</name>
</gene>
<name>A0ACC2UZG2_9TREE</name>
<comment type="caution">
    <text evidence="1">The sequence shown here is derived from an EMBL/GenBank/DDBJ whole genome shotgun (WGS) entry which is preliminary data.</text>
</comment>
<dbReference type="EMBL" id="JASBWR010000139">
    <property type="protein sequence ID" value="KAJ9092070.1"/>
    <property type="molecule type" value="Genomic_DNA"/>
</dbReference>
<sequence length="240" mass="27274">MNEWQTTLRQRIEQRQADDLVYGPIIAQCECCLSRSRVRDRGFNVLPDVDKHLATLLRDSQQRNNAWLKSSGDADAGKGSEGKTPSLMAGLAEGSPQRQVSQLRAQISNLYRLQSQSTNRQLSLTDTLREKDDTIHQLGAQLQASQTSLSRLEAKEKEHADRSRLQNEQIQRLHDELLATNLELSLQVDRNKALEGDNASLLQRWIDKMNDSAERMNEQFEQEQGKVKTQPSDSIKNPEP</sequence>
<evidence type="ECO:0000313" key="2">
    <source>
        <dbReference type="Proteomes" id="UP001241377"/>
    </source>
</evidence>
<proteinExistence type="predicted"/>
<accession>A0ACC2UZG2</accession>
<dbReference type="Proteomes" id="UP001241377">
    <property type="component" value="Unassembled WGS sequence"/>
</dbReference>